<comment type="caution">
    <text evidence="2">The sequence shown here is derived from an EMBL/GenBank/DDBJ whole genome shotgun (WGS) entry which is preliminary data.</text>
</comment>
<dbReference type="Pfam" id="PF01243">
    <property type="entry name" value="PNPOx_N"/>
    <property type="match status" value="1"/>
</dbReference>
<reference evidence="2 3" key="1">
    <citation type="submission" date="2018-02" db="EMBL/GenBank/DDBJ databases">
        <title>Whole genome sequencing of endophytic bacterium.</title>
        <authorList>
            <person name="Eedara R."/>
            <person name="Podile A.R."/>
        </authorList>
    </citation>
    <scope>NUCLEOTIDE SEQUENCE [LARGE SCALE GENOMIC DNA]</scope>
    <source>
        <strain evidence="2 3">RP1T</strain>
    </source>
</reference>
<name>A0A2S9QDA1_9HYPH</name>
<dbReference type="Proteomes" id="UP000237682">
    <property type="component" value="Unassembled WGS sequence"/>
</dbReference>
<dbReference type="InterPro" id="IPR012349">
    <property type="entry name" value="Split_barrel_FMN-bd"/>
</dbReference>
<dbReference type="EMBL" id="PUEJ01000004">
    <property type="protein sequence ID" value="PRH87324.1"/>
    <property type="molecule type" value="Genomic_DNA"/>
</dbReference>
<dbReference type="InterPro" id="IPR011576">
    <property type="entry name" value="Pyridox_Oxase_N"/>
</dbReference>
<dbReference type="PANTHER" id="PTHR42815:SF2">
    <property type="entry name" value="FAD-BINDING, PUTATIVE (AFU_ORTHOLOGUE AFUA_6G07600)-RELATED"/>
    <property type="match status" value="1"/>
</dbReference>
<evidence type="ECO:0000259" key="1">
    <source>
        <dbReference type="Pfam" id="PF01243"/>
    </source>
</evidence>
<dbReference type="RefSeq" id="WP_105862260.1">
    <property type="nucleotide sequence ID" value="NZ_PUEJ01000004.1"/>
</dbReference>
<evidence type="ECO:0000313" key="2">
    <source>
        <dbReference type="EMBL" id="PRH87324.1"/>
    </source>
</evidence>
<dbReference type="SUPFAM" id="SSF50475">
    <property type="entry name" value="FMN-binding split barrel"/>
    <property type="match status" value="1"/>
</dbReference>
<dbReference type="InterPro" id="IPR024029">
    <property type="entry name" value="Pyridox_Oxase_FMN-dep"/>
</dbReference>
<keyword evidence="3" id="KW-1185">Reference proteome</keyword>
<evidence type="ECO:0000313" key="3">
    <source>
        <dbReference type="Proteomes" id="UP000237682"/>
    </source>
</evidence>
<protein>
    <submittedName>
        <fullName evidence="2">Flavin-nucleotide-binding protein</fullName>
    </submittedName>
</protein>
<dbReference type="AlphaFoldDB" id="A0A2S9QDA1"/>
<accession>A0A2S9QDA1</accession>
<proteinExistence type="predicted"/>
<gene>
    <name evidence="2" type="ORF">C5L14_11905</name>
</gene>
<dbReference type="PANTHER" id="PTHR42815">
    <property type="entry name" value="FAD-BINDING, PUTATIVE (AFU_ORTHOLOGUE AFUA_6G07600)-RELATED"/>
    <property type="match status" value="1"/>
</dbReference>
<dbReference type="NCBIfam" id="TIGR04025">
    <property type="entry name" value="PPOX_FMN_DR2398"/>
    <property type="match status" value="1"/>
</dbReference>
<dbReference type="Gene3D" id="2.30.110.10">
    <property type="entry name" value="Electron Transport, Fmn-binding Protein, Chain A"/>
    <property type="match status" value="1"/>
</dbReference>
<feature type="domain" description="Pyridoxamine 5'-phosphate oxidase N-terminal" evidence="1">
    <location>
        <begin position="32"/>
        <end position="150"/>
    </location>
</feature>
<dbReference type="OrthoDB" id="9790331at2"/>
<organism evidence="2 3">
    <name type="scientific">Labrys okinawensis</name>
    <dbReference type="NCBI Taxonomy" id="346911"/>
    <lineage>
        <taxon>Bacteria</taxon>
        <taxon>Pseudomonadati</taxon>
        <taxon>Pseudomonadota</taxon>
        <taxon>Alphaproteobacteria</taxon>
        <taxon>Hyphomicrobiales</taxon>
        <taxon>Xanthobacteraceae</taxon>
        <taxon>Labrys</taxon>
    </lineage>
</organism>
<sequence>MSLISTIAELEALYSEPVQPAARIKVLDHVSDQYHAFIQASPFMILASVGPSGVDCSPRGDPAGFVRVADAKTLIIPDRRGNNRLDSLRNIIEDPRVHLLFMIPGIGETLRVVGRAVVSADLDLCASFTMQGKAPRTVIIVTVEEAYTQCQKALVRSKLWDPSTRISRAELPTMGQILSTITRGDFDGEAYDKAYPERLRQTIY</sequence>